<accession>A0A5S4HB02</accession>
<organism evidence="2 3">
    <name type="scientific">Actinomadura geliboluensis</name>
    <dbReference type="NCBI Taxonomy" id="882440"/>
    <lineage>
        <taxon>Bacteria</taxon>
        <taxon>Bacillati</taxon>
        <taxon>Actinomycetota</taxon>
        <taxon>Actinomycetes</taxon>
        <taxon>Streptosporangiales</taxon>
        <taxon>Thermomonosporaceae</taxon>
        <taxon>Actinomadura</taxon>
    </lineage>
</organism>
<comment type="caution">
    <text evidence="2">The sequence shown here is derived from an EMBL/GenBank/DDBJ whole genome shotgun (WGS) entry which is preliminary data.</text>
</comment>
<feature type="compositionally biased region" description="Basic and acidic residues" evidence="1">
    <location>
        <begin position="14"/>
        <end position="29"/>
    </location>
</feature>
<keyword evidence="3" id="KW-1185">Reference proteome</keyword>
<evidence type="ECO:0000313" key="3">
    <source>
        <dbReference type="Proteomes" id="UP000305238"/>
    </source>
</evidence>
<protein>
    <submittedName>
        <fullName evidence="2">Uncharacterized protein</fullName>
    </submittedName>
</protein>
<feature type="region of interest" description="Disordered" evidence="1">
    <location>
        <begin position="1"/>
        <end position="38"/>
    </location>
</feature>
<gene>
    <name evidence="2" type="ORF">ETD96_00020</name>
</gene>
<reference evidence="2 3" key="1">
    <citation type="submission" date="2019-05" db="EMBL/GenBank/DDBJ databases">
        <title>Draft genome sequence of Actinomadura geliboluensis A8036.</title>
        <authorList>
            <person name="Saricaoglu S."/>
            <person name="Isik K."/>
        </authorList>
    </citation>
    <scope>NUCLEOTIDE SEQUENCE [LARGE SCALE GENOMIC DNA]</scope>
    <source>
        <strain evidence="2 3">A8036</strain>
    </source>
</reference>
<evidence type="ECO:0000313" key="2">
    <source>
        <dbReference type="EMBL" id="TMR42435.1"/>
    </source>
</evidence>
<dbReference type="RefSeq" id="WP_138631933.1">
    <property type="nucleotide sequence ID" value="NZ_JASWDG010000232.1"/>
</dbReference>
<name>A0A5S4HB02_9ACTN</name>
<dbReference type="EMBL" id="VCKZ01000001">
    <property type="protein sequence ID" value="TMR42435.1"/>
    <property type="molecule type" value="Genomic_DNA"/>
</dbReference>
<sequence>MGSRNPREKKRLSYAKDRRNAYAENDKSSRNAVRLNKRFPNRANRHRLQRILRNATGALDADRAGEVEDMLARRRPKTWRKEPGLPLGDWVESRLQRRIHQEGEGSADERRLARVERRRSRRAKLRSLRQAQVATKGTVERRW</sequence>
<dbReference type="Proteomes" id="UP000305238">
    <property type="component" value="Unassembled WGS sequence"/>
</dbReference>
<dbReference type="AlphaFoldDB" id="A0A5S4HB02"/>
<proteinExistence type="predicted"/>
<dbReference type="OrthoDB" id="8705804at2"/>
<evidence type="ECO:0000256" key="1">
    <source>
        <dbReference type="SAM" id="MobiDB-lite"/>
    </source>
</evidence>